<protein>
    <submittedName>
        <fullName evidence="2">Uncharacterized protein</fullName>
    </submittedName>
</protein>
<feature type="region of interest" description="Disordered" evidence="1">
    <location>
        <begin position="1"/>
        <end position="26"/>
    </location>
</feature>
<comment type="caution">
    <text evidence="2">The sequence shown here is derived from an EMBL/GenBank/DDBJ whole genome shotgun (WGS) entry which is preliminary data.</text>
</comment>
<feature type="compositionally biased region" description="Basic and acidic residues" evidence="1">
    <location>
        <begin position="16"/>
        <end position="26"/>
    </location>
</feature>
<evidence type="ECO:0000256" key="1">
    <source>
        <dbReference type="SAM" id="MobiDB-lite"/>
    </source>
</evidence>
<keyword evidence="3" id="KW-1185">Reference proteome</keyword>
<gene>
    <name evidence="2" type="ORF">SAMN06265361_102274</name>
</gene>
<dbReference type="EMBL" id="FXTU01000002">
    <property type="protein sequence ID" value="SMP11684.1"/>
    <property type="molecule type" value="Genomic_DNA"/>
</dbReference>
<proteinExistence type="predicted"/>
<sequence>MNNNQQQSRLEGQIEEQAKCSPRMEEECQDIRIPAHLVAEVQDEEPTSS</sequence>
<accession>A0AA45WLP2</accession>
<evidence type="ECO:0000313" key="2">
    <source>
        <dbReference type="EMBL" id="SMP11684.1"/>
    </source>
</evidence>
<evidence type="ECO:0000313" key="3">
    <source>
        <dbReference type="Proteomes" id="UP001157946"/>
    </source>
</evidence>
<organism evidence="2 3">
    <name type="scientific">Laceyella tengchongensis</name>
    <dbReference type="NCBI Taxonomy" id="574699"/>
    <lineage>
        <taxon>Bacteria</taxon>
        <taxon>Bacillati</taxon>
        <taxon>Bacillota</taxon>
        <taxon>Bacilli</taxon>
        <taxon>Bacillales</taxon>
        <taxon>Thermoactinomycetaceae</taxon>
        <taxon>Laceyella</taxon>
    </lineage>
</organism>
<reference evidence="2" key="1">
    <citation type="submission" date="2017-05" db="EMBL/GenBank/DDBJ databases">
        <authorList>
            <person name="Varghese N."/>
            <person name="Submissions S."/>
        </authorList>
    </citation>
    <scope>NUCLEOTIDE SEQUENCE</scope>
    <source>
        <strain evidence="2">DSM 45262</strain>
    </source>
</reference>
<dbReference type="Proteomes" id="UP001157946">
    <property type="component" value="Unassembled WGS sequence"/>
</dbReference>
<dbReference type="AlphaFoldDB" id="A0AA45WLP2"/>
<name>A0AA45WLP2_9BACL</name>
<feature type="compositionally biased region" description="Polar residues" evidence="1">
    <location>
        <begin position="1"/>
        <end position="10"/>
    </location>
</feature>
<dbReference type="RefSeq" id="WP_154987440.1">
    <property type="nucleotide sequence ID" value="NZ_FXTU01000002.1"/>
</dbReference>